<feature type="transmembrane region" description="Helical" evidence="9">
    <location>
        <begin position="615"/>
        <end position="637"/>
    </location>
</feature>
<evidence type="ECO:0000256" key="6">
    <source>
        <dbReference type="ARBA" id="ARBA00023136"/>
    </source>
</evidence>
<comment type="caution">
    <text evidence="10">The sequence shown here is derived from an EMBL/GenBank/DDBJ whole genome shotgun (WGS) entry which is preliminary data.</text>
</comment>
<gene>
    <name evidence="10" type="ORF">D8674_040427</name>
</gene>
<dbReference type="EMBL" id="SMOL01000650">
    <property type="protein sequence ID" value="KAB2604047.1"/>
    <property type="molecule type" value="Genomic_DNA"/>
</dbReference>
<evidence type="ECO:0000256" key="5">
    <source>
        <dbReference type="ARBA" id="ARBA00022989"/>
    </source>
</evidence>
<sequence>MSGRNRGPPHAGLPPPVHESPYGRGLGPIPHPALVEEMRESQLGMGPRQRPPHPAIIEEHLAAQHQDIQGLLGDNQRLAATHVALKQELEAAQFELQRMAYHVDSLRADKDVQMRDLYDKSVRLEVDLRGVEAMRNELLQVRTDIKELTAARQDLSAQAQAMTQDLARMTADLQQAPALRAEIEAMKQELQRARAAIEYEKKGYAENYEHGQIMEKNLTSMARELEKLRAEIANTEKRARAAAAVGNPAVGYNANYGNLEAGYAGNPYPANYGMNPVHSGAENFPQYAPMPGSSGSCILEQGLAAFGTLLHDFSRVEWRYESVTNAVHNLLTLQICCLPRMSNVLSSSAHDFKSAHEVVISVLRHKLKARMVWFPVILMQRTNNQVVRSYDRMLADHKWWKLTNTNFRIEPKMKRNWIHTVGNVDGVDTERIGNVVYGGGGGGGDYEGVGGINGGGFWKRGGDGGSGKEVMVVALLHKGECIRNTIMISTAMCMLDDEEPVAKHCKHLKAKSGFFKFQPNPISNQSPPTSKSFPFSHYTNTSLSSSSSIQLVLRSHCNSQPQFPSKPTWHLPSNPFSPIPTAKNVRLPLAPLHCGISSNSSNANATRSFRDWVELVGEAVSTAFPIWVALGCLLGLFKPSSFNWVTPNYNIFGLTLTMLGMGMTLTFADLRGALAMPKELLAGFVLQYSVMPLSGYFVSKLLNLPSYYAAGLILVGCCPGGTASNIVTYIARGNVALSVLMTAASTLSAVIMTPFLTAKLAGQYVAVDAAGLLFSTLQVVLLPVLAGAFLNQYFQGLVKFVSPVMPPIAVATVGVLCGNAIAQSSSAILTSGKQVVLASALLHASGFFFGYIFSRMLGLDVTSSRTISIEVGMQNSVLGIVLAGQHFGNPLTAVPCAVSSVSHSILGSALAGFWRQTVPTQKQD</sequence>
<keyword evidence="11" id="KW-1185">Reference proteome</keyword>
<protein>
    <submittedName>
        <fullName evidence="10">Sodium/metabolite cotransporter BASS1</fullName>
    </submittedName>
</protein>
<dbReference type="Proteomes" id="UP000327157">
    <property type="component" value="Unassembled WGS sequence"/>
</dbReference>
<dbReference type="InterPro" id="IPR002657">
    <property type="entry name" value="BilAc:Na_symport/Acr3"/>
</dbReference>
<feature type="transmembrane region" description="Helical" evidence="9">
    <location>
        <begin position="705"/>
        <end position="723"/>
    </location>
</feature>
<feature type="transmembrane region" description="Helical" evidence="9">
    <location>
        <begin position="797"/>
        <end position="822"/>
    </location>
</feature>
<reference evidence="10 11" key="1">
    <citation type="submission" date="2019-09" db="EMBL/GenBank/DDBJ databases">
        <authorList>
            <person name="Ou C."/>
        </authorList>
    </citation>
    <scope>NUCLEOTIDE SEQUENCE [LARGE SCALE GENOMIC DNA]</scope>
    <source>
        <strain evidence="10">S2</strain>
        <tissue evidence="10">Leaf</tissue>
    </source>
</reference>
<feature type="transmembrane region" description="Helical" evidence="9">
    <location>
        <begin position="769"/>
        <end position="790"/>
    </location>
</feature>
<evidence type="ECO:0000313" key="10">
    <source>
        <dbReference type="EMBL" id="KAB2604047.1"/>
    </source>
</evidence>
<dbReference type="GO" id="GO:0009941">
    <property type="term" value="C:chloroplast envelope"/>
    <property type="evidence" value="ECO:0007669"/>
    <property type="project" value="UniProtKB-SubCell"/>
</dbReference>
<evidence type="ECO:0000256" key="9">
    <source>
        <dbReference type="SAM" id="Phobius"/>
    </source>
</evidence>
<proteinExistence type="inferred from homology"/>
<dbReference type="AlphaFoldDB" id="A0A5N5FMD4"/>
<name>A0A5N5FMD4_9ROSA</name>
<dbReference type="OrthoDB" id="203097at2759"/>
<feature type="transmembrane region" description="Helical" evidence="9">
    <location>
        <begin position="649"/>
        <end position="668"/>
    </location>
</feature>
<keyword evidence="4 9" id="KW-0812">Transmembrane</keyword>
<dbReference type="InterPro" id="IPR004710">
    <property type="entry name" value="Bilac:Na_transpt"/>
</dbReference>
<evidence type="ECO:0000256" key="1">
    <source>
        <dbReference type="ARBA" id="ARBA00004119"/>
    </source>
</evidence>
<feature type="region of interest" description="Disordered" evidence="8">
    <location>
        <begin position="1"/>
        <end position="26"/>
    </location>
</feature>
<keyword evidence="7" id="KW-0175">Coiled coil</keyword>
<dbReference type="Pfam" id="PF01758">
    <property type="entry name" value="SBF"/>
    <property type="match status" value="1"/>
</dbReference>
<dbReference type="Gene3D" id="1.20.1530.20">
    <property type="match status" value="1"/>
</dbReference>
<feature type="coiled-coil region" evidence="7">
    <location>
        <begin position="131"/>
        <end position="245"/>
    </location>
</feature>
<dbReference type="PANTHER" id="PTHR10361:SF28">
    <property type="entry name" value="P3 PROTEIN-RELATED"/>
    <property type="match status" value="1"/>
</dbReference>
<dbReference type="InterPro" id="IPR038770">
    <property type="entry name" value="Na+/solute_symporter_sf"/>
</dbReference>
<evidence type="ECO:0000256" key="8">
    <source>
        <dbReference type="SAM" id="MobiDB-lite"/>
    </source>
</evidence>
<feature type="transmembrane region" description="Helical" evidence="9">
    <location>
        <begin position="735"/>
        <end position="757"/>
    </location>
</feature>
<accession>A0A5N5FMD4</accession>
<keyword evidence="6 9" id="KW-0472">Membrane</keyword>
<dbReference type="PANTHER" id="PTHR10361">
    <property type="entry name" value="SODIUM-BILE ACID COTRANSPORTER"/>
    <property type="match status" value="1"/>
</dbReference>
<evidence type="ECO:0000256" key="3">
    <source>
        <dbReference type="ARBA" id="ARBA00006528"/>
    </source>
</evidence>
<comment type="similarity">
    <text evidence="3">Belongs to the bile acid:sodium symporter (BASS) (TC 2.A.28) family.</text>
</comment>
<feature type="transmembrane region" description="Helical" evidence="9">
    <location>
        <begin position="834"/>
        <end position="853"/>
    </location>
</feature>
<organism evidence="10 11">
    <name type="scientific">Pyrus ussuriensis x Pyrus communis</name>
    <dbReference type="NCBI Taxonomy" id="2448454"/>
    <lineage>
        <taxon>Eukaryota</taxon>
        <taxon>Viridiplantae</taxon>
        <taxon>Streptophyta</taxon>
        <taxon>Embryophyta</taxon>
        <taxon>Tracheophyta</taxon>
        <taxon>Spermatophyta</taxon>
        <taxon>Magnoliopsida</taxon>
        <taxon>eudicotyledons</taxon>
        <taxon>Gunneridae</taxon>
        <taxon>Pentapetalae</taxon>
        <taxon>rosids</taxon>
        <taxon>fabids</taxon>
        <taxon>Rosales</taxon>
        <taxon>Rosaceae</taxon>
        <taxon>Amygdaloideae</taxon>
        <taxon>Maleae</taxon>
        <taxon>Pyrus</taxon>
    </lineage>
</organism>
<evidence type="ECO:0000313" key="11">
    <source>
        <dbReference type="Proteomes" id="UP000327157"/>
    </source>
</evidence>
<evidence type="ECO:0000256" key="2">
    <source>
        <dbReference type="ARBA" id="ARBA00004141"/>
    </source>
</evidence>
<reference evidence="10 11" key="2">
    <citation type="submission" date="2019-11" db="EMBL/GenBank/DDBJ databases">
        <title>A de novo genome assembly of a pear dwarfing rootstock.</title>
        <authorList>
            <person name="Wang F."/>
            <person name="Wang J."/>
            <person name="Li S."/>
            <person name="Zhang Y."/>
            <person name="Fang M."/>
            <person name="Ma L."/>
            <person name="Zhao Y."/>
            <person name="Jiang S."/>
        </authorList>
    </citation>
    <scope>NUCLEOTIDE SEQUENCE [LARGE SCALE GENOMIC DNA]</scope>
    <source>
        <strain evidence="10">S2</strain>
        <tissue evidence="10">Leaf</tissue>
    </source>
</reference>
<evidence type="ECO:0000256" key="7">
    <source>
        <dbReference type="SAM" id="Coils"/>
    </source>
</evidence>
<dbReference type="GO" id="GO:0016020">
    <property type="term" value="C:membrane"/>
    <property type="evidence" value="ECO:0007669"/>
    <property type="project" value="UniProtKB-SubCell"/>
</dbReference>
<keyword evidence="5 9" id="KW-1133">Transmembrane helix</keyword>
<comment type="subcellular location">
    <subcellularLocation>
        <location evidence="2">Membrane</location>
        <topology evidence="2">Multi-pass membrane protein</topology>
    </subcellularLocation>
    <subcellularLocation>
        <location evidence="1">Plastid</location>
        <location evidence="1">Chloroplast envelope</location>
    </subcellularLocation>
</comment>
<evidence type="ECO:0000256" key="4">
    <source>
        <dbReference type="ARBA" id="ARBA00022692"/>
    </source>
</evidence>